<dbReference type="NCBIfam" id="TIGR00229">
    <property type="entry name" value="sensory_box"/>
    <property type="match status" value="2"/>
</dbReference>
<feature type="domain" description="Histidine kinase" evidence="6">
    <location>
        <begin position="643"/>
        <end position="733"/>
    </location>
</feature>
<dbReference type="CDD" id="cd16917">
    <property type="entry name" value="HATPase_UhpB-NarQ-NarX-like"/>
    <property type="match status" value="1"/>
</dbReference>
<dbReference type="SMART" id="SM00091">
    <property type="entry name" value="PAS"/>
    <property type="match status" value="4"/>
</dbReference>
<feature type="domain" description="PAS" evidence="7">
    <location>
        <begin position="30"/>
        <end position="93"/>
    </location>
</feature>
<dbReference type="GO" id="GO:0004673">
    <property type="term" value="F:protein histidine kinase activity"/>
    <property type="evidence" value="ECO:0007669"/>
    <property type="project" value="UniProtKB-EC"/>
</dbReference>
<dbReference type="Pfam" id="PF02518">
    <property type="entry name" value="HATPase_c"/>
    <property type="match status" value="1"/>
</dbReference>
<dbReference type="InterPro" id="IPR050482">
    <property type="entry name" value="Sensor_HK_TwoCompSys"/>
</dbReference>
<dbReference type="InterPro" id="IPR013767">
    <property type="entry name" value="PAS_fold"/>
</dbReference>
<evidence type="ECO:0000256" key="1">
    <source>
        <dbReference type="ARBA" id="ARBA00000085"/>
    </source>
</evidence>
<evidence type="ECO:0000259" key="8">
    <source>
        <dbReference type="PROSITE" id="PS50113"/>
    </source>
</evidence>
<dbReference type="Pfam" id="PF08448">
    <property type="entry name" value="PAS_4"/>
    <property type="match status" value="1"/>
</dbReference>
<evidence type="ECO:0000256" key="3">
    <source>
        <dbReference type="ARBA" id="ARBA00022679"/>
    </source>
</evidence>
<dbReference type="SMART" id="SM00387">
    <property type="entry name" value="HATPase_c"/>
    <property type="match status" value="1"/>
</dbReference>
<dbReference type="SUPFAM" id="SSF55874">
    <property type="entry name" value="ATPase domain of HSP90 chaperone/DNA topoisomerase II/histidine kinase"/>
    <property type="match status" value="1"/>
</dbReference>
<dbReference type="Pfam" id="PF00989">
    <property type="entry name" value="PAS"/>
    <property type="match status" value="1"/>
</dbReference>
<sequence>MPKPADALPYTPNCQLRQQLQEARAAAEAAQARYAELYDFAPVALFTLDAGGAIAQLNKRAGCLLGAPTEQLMGRRFQLYVRPDSRPAFRQFLALVQGSRERHTAQLDLQTGAGMRFAAQLEGQPGPAGPAPTLQLAVLDVSPLSHETERRRRSEERLTLALAASGTGVWVWTFATNALEWDAQSQACFGRPHHSGPTTFAVLQAAVHPHDTLLLQRALQATIRHGHPLDLMLRAQWPNGSVHYLTANGKVQYNAQGRPDCLIGLVRDVTARHEAEAALEYRNRQLQQLLDNLPVMVARFAPSGELLEVAGAGLRRLGMPGNALVGTSLFDTFPSLTQPVRRLLAGEPGSFLGIADTANQRVYYQNYGFFDEQSQQGVLLAFDVTESEQIKKQLFEEQRFTKSLLDHYVDGVAAFDQYGRLTAWNRVMAALTGWAEAEALGQDVFACLPFGPASAPGLIVAHLLRGARRPRFYQPFSLLAPDRDFELTAIPLEPAHGASSCGGLLLLRNVTERNRLHASTARFKARQQRDTFRMVLVAQEVERKRIAEALHNGVGQLLYATRLHLEEGAKALGTSNKAMALLEEAIKALRSVSFELTPSVLEDFGLAVALQKLAGSIPPAKLRLHLYLAHLDHPLPQLLNVAIYRMAQELLNNVVKHAHATEATLHVAYEEGHVHISMEDDGGGFDVPSTVESAQGIGLAGLYNRAALLGGRFELVSHPGRGTIATVLLPVIEEQET</sequence>
<dbReference type="PROSITE" id="PS50112">
    <property type="entry name" value="PAS"/>
    <property type="match status" value="2"/>
</dbReference>
<proteinExistence type="predicted"/>
<evidence type="ECO:0000256" key="5">
    <source>
        <dbReference type="ARBA" id="ARBA00023012"/>
    </source>
</evidence>
<dbReference type="Gene3D" id="3.30.450.20">
    <property type="entry name" value="PAS domain"/>
    <property type="match status" value="4"/>
</dbReference>
<dbReference type="GO" id="GO:0000160">
    <property type="term" value="P:phosphorelay signal transduction system"/>
    <property type="evidence" value="ECO:0007669"/>
    <property type="project" value="UniProtKB-KW"/>
</dbReference>
<protein>
    <recommendedName>
        <fullName evidence="2">histidine kinase</fullName>
        <ecNumber evidence="2">2.7.13.3</ecNumber>
    </recommendedName>
</protein>
<dbReference type="InterPro" id="IPR000014">
    <property type="entry name" value="PAS"/>
</dbReference>
<dbReference type="RefSeq" id="WP_070734638.1">
    <property type="nucleotide sequence ID" value="NZ_MDZC01000068.1"/>
</dbReference>
<dbReference type="Gene3D" id="3.30.565.10">
    <property type="entry name" value="Histidine kinase-like ATPase, C-terminal domain"/>
    <property type="match status" value="1"/>
</dbReference>
<keyword evidence="5" id="KW-0902">Two-component regulatory system</keyword>
<comment type="caution">
    <text evidence="9">The sequence shown here is derived from an EMBL/GenBank/DDBJ whole genome shotgun (WGS) entry which is preliminary data.</text>
</comment>
<dbReference type="EC" id="2.7.13.3" evidence="2"/>
<dbReference type="CDD" id="cd00130">
    <property type="entry name" value="PAS"/>
    <property type="match status" value="2"/>
</dbReference>
<dbReference type="Pfam" id="PF08447">
    <property type="entry name" value="PAS_3"/>
    <property type="match status" value="1"/>
</dbReference>
<evidence type="ECO:0000256" key="4">
    <source>
        <dbReference type="ARBA" id="ARBA00022777"/>
    </source>
</evidence>
<evidence type="ECO:0000313" key="9">
    <source>
        <dbReference type="EMBL" id="OGX84595.1"/>
    </source>
</evidence>
<dbReference type="InterPro" id="IPR000700">
    <property type="entry name" value="PAS-assoc_C"/>
</dbReference>
<dbReference type="Gene3D" id="1.20.5.1930">
    <property type="match status" value="1"/>
</dbReference>
<dbReference type="SMART" id="SM00086">
    <property type="entry name" value="PAC"/>
    <property type="match status" value="1"/>
</dbReference>
<reference evidence="9 10" key="1">
    <citation type="submission" date="2016-08" db="EMBL/GenBank/DDBJ databases">
        <title>Hymenobacter coccineus sp. nov., Hymenobacter lapidarius sp. nov. and Hymenobacter glacialis sp. nov., isolated from Antarctic soil.</title>
        <authorList>
            <person name="Sedlacek I."/>
            <person name="Kralova S."/>
            <person name="Kyrova K."/>
            <person name="Maslanova I."/>
            <person name="Stankova E."/>
            <person name="Vrbovska V."/>
            <person name="Nemec M."/>
            <person name="Bartak M."/>
            <person name="Svec P."/>
            <person name="Busse H.-J."/>
            <person name="Pantucek R."/>
        </authorList>
    </citation>
    <scope>NUCLEOTIDE SEQUENCE [LARGE SCALE GENOMIC DNA]</scope>
    <source>
        <strain evidence="9 10">CCM 8648</strain>
    </source>
</reference>
<dbReference type="InterPro" id="IPR001610">
    <property type="entry name" value="PAC"/>
</dbReference>
<dbReference type="EMBL" id="MDZC01000068">
    <property type="protein sequence ID" value="OGX84595.1"/>
    <property type="molecule type" value="Genomic_DNA"/>
</dbReference>
<dbReference type="GO" id="GO:0006355">
    <property type="term" value="P:regulation of DNA-templated transcription"/>
    <property type="evidence" value="ECO:0007669"/>
    <property type="project" value="InterPro"/>
</dbReference>
<comment type="catalytic activity">
    <reaction evidence="1">
        <text>ATP + protein L-histidine = ADP + protein N-phospho-L-histidine.</text>
        <dbReference type="EC" id="2.7.13.3"/>
    </reaction>
</comment>
<dbReference type="OrthoDB" id="5401121at2"/>
<name>A0A1G1T138_9BACT</name>
<gene>
    <name evidence="9" type="ORF">BEN48_02320</name>
</gene>
<dbReference type="InterPro" id="IPR013655">
    <property type="entry name" value="PAS_fold_3"/>
</dbReference>
<dbReference type="PROSITE" id="PS50113">
    <property type="entry name" value="PAC"/>
    <property type="match status" value="1"/>
</dbReference>
<keyword evidence="3" id="KW-0808">Transferase</keyword>
<evidence type="ECO:0000259" key="7">
    <source>
        <dbReference type="PROSITE" id="PS50112"/>
    </source>
</evidence>
<dbReference type="InterPro" id="IPR005467">
    <property type="entry name" value="His_kinase_dom"/>
</dbReference>
<keyword evidence="10" id="KW-1185">Reference proteome</keyword>
<dbReference type="PROSITE" id="PS50109">
    <property type="entry name" value="HIS_KIN"/>
    <property type="match status" value="1"/>
</dbReference>
<organism evidence="9 10">
    <name type="scientific">Hymenobacter glacialis</name>
    <dbReference type="NCBI Taxonomy" id="1908236"/>
    <lineage>
        <taxon>Bacteria</taxon>
        <taxon>Pseudomonadati</taxon>
        <taxon>Bacteroidota</taxon>
        <taxon>Cytophagia</taxon>
        <taxon>Cytophagales</taxon>
        <taxon>Hymenobacteraceae</taxon>
        <taxon>Hymenobacter</taxon>
    </lineage>
</organism>
<accession>A0A1G1T138</accession>
<dbReference type="PANTHER" id="PTHR24421">
    <property type="entry name" value="NITRATE/NITRITE SENSOR PROTEIN NARX-RELATED"/>
    <property type="match status" value="1"/>
</dbReference>
<evidence type="ECO:0000259" key="6">
    <source>
        <dbReference type="PROSITE" id="PS50109"/>
    </source>
</evidence>
<evidence type="ECO:0000256" key="2">
    <source>
        <dbReference type="ARBA" id="ARBA00012438"/>
    </source>
</evidence>
<dbReference type="PANTHER" id="PTHR24421:SF10">
    <property type="entry name" value="NITRATE_NITRITE SENSOR PROTEIN NARQ"/>
    <property type="match status" value="1"/>
</dbReference>
<keyword evidence="4" id="KW-0418">Kinase</keyword>
<dbReference type="Proteomes" id="UP000177791">
    <property type="component" value="Unassembled WGS sequence"/>
</dbReference>
<dbReference type="InterPro" id="IPR035965">
    <property type="entry name" value="PAS-like_dom_sf"/>
</dbReference>
<dbReference type="InterPro" id="IPR036890">
    <property type="entry name" value="HATPase_C_sf"/>
</dbReference>
<evidence type="ECO:0000313" key="10">
    <source>
        <dbReference type="Proteomes" id="UP000177791"/>
    </source>
</evidence>
<dbReference type="AlphaFoldDB" id="A0A1G1T138"/>
<dbReference type="SUPFAM" id="SSF55785">
    <property type="entry name" value="PYP-like sensor domain (PAS domain)"/>
    <property type="match status" value="4"/>
</dbReference>
<feature type="domain" description="PAC" evidence="8">
    <location>
        <begin position="227"/>
        <end position="281"/>
    </location>
</feature>
<dbReference type="STRING" id="1908236.BEN48_02320"/>
<dbReference type="InterPro" id="IPR003594">
    <property type="entry name" value="HATPase_dom"/>
</dbReference>
<feature type="domain" description="PAS" evidence="7">
    <location>
        <begin position="397"/>
        <end position="445"/>
    </location>
</feature>
<dbReference type="InterPro" id="IPR013656">
    <property type="entry name" value="PAS_4"/>
</dbReference>
<dbReference type="Gene3D" id="2.10.70.100">
    <property type="match status" value="1"/>
</dbReference>